<accession>A0A828QW92</accession>
<dbReference type="InterPro" id="IPR014903">
    <property type="entry name" value="DUF1796"/>
</dbReference>
<dbReference type="Proteomes" id="UP000005813">
    <property type="component" value="Unassembled WGS sequence"/>
</dbReference>
<dbReference type="Pfam" id="PF08795">
    <property type="entry name" value="DUF1796"/>
    <property type="match status" value="1"/>
</dbReference>
<dbReference type="EMBL" id="AEPU01000031">
    <property type="protein sequence ID" value="EFU71310.1"/>
    <property type="molecule type" value="Genomic_DNA"/>
</dbReference>
<evidence type="ECO:0000313" key="2">
    <source>
        <dbReference type="Proteomes" id="UP000005813"/>
    </source>
</evidence>
<dbReference type="RefSeq" id="WP_004278067.1">
    <property type="nucleotide sequence ID" value="NZ_GL622227.1"/>
</dbReference>
<gene>
    <name evidence="1" type="ORF">HMPREF9400_1534</name>
</gene>
<reference evidence="1 2" key="1">
    <citation type="submission" date="2010-12" db="EMBL/GenBank/DDBJ databases">
        <authorList>
            <person name="Muzny D."/>
            <person name="Qin X."/>
            <person name="Buhay C."/>
            <person name="Dugan-Rocha S."/>
            <person name="Ding Y."/>
            <person name="Chen G."/>
            <person name="Hawes A."/>
            <person name="Holder M."/>
            <person name="Jhangiani S."/>
            <person name="Johnson A."/>
            <person name="Khan Z."/>
            <person name="Li Z."/>
            <person name="Liu W."/>
            <person name="Liu X."/>
            <person name="Perez L."/>
            <person name="Shen H."/>
            <person name="Wang Q."/>
            <person name="Watt J."/>
            <person name="Xi L."/>
            <person name="Xin Y."/>
            <person name="Zhou J."/>
            <person name="Deng J."/>
            <person name="Jiang H."/>
            <person name="Liu Y."/>
            <person name="Qu J."/>
            <person name="Song X.-Z."/>
            <person name="Zhang L."/>
            <person name="Villasana D."/>
            <person name="Johnson A."/>
            <person name="Liu J."/>
            <person name="Liyanage D."/>
            <person name="Lorensuhewa L."/>
            <person name="Robinson T."/>
            <person name="Song A."/>
            <person name="Song B.-B."/>
            <person name="Dinh H."/>
            <person name="Thornton R."/>
            <person name="Coyle M."/>
            <person name="Francisco L."/>
            <person name="Jackson L."/>
            <person name="Javaid M."/>
            <person name="Korchina V."/>
            <person name="Kovar C."/>
            <person name="Mata R."/>
            <person name="Mathew T."/>
            <person name="Ngo R."/>
            <person name="Nguyen L."/>
            <person name="Nguyen N."/>
            <person name="Okwuonu G."/>
            <person name="Ongeri F."/>
            <person name="Pham C."/>
            <person name="Simmons D."/>
            <person name="Wilczek-Boney K."/>
            <person name="Hale W."/>
            <person name="Jakkamsetti A."/>
            <person name="Pham P."/>
            <person name="Ruth R."/>
            <person name="San Lucas F."/>
            <person name="Warren J."/>
            <person name="Zhang J."/>
            <person name="Zhao Z."/>
            <person name="Zhou C."/>
            <person name="Zhu D."/>
            <person name="Lee S."/>
            <person name="Bess C."/>
            <person name="Blankenburg K."/>
            <person name="Forbes L."/>
            <person name="Fu Q."/>
            <person name="Gubbala S."/>
            <person name="Hirani K."/>
            <person name="Jayaseelan J.C."/>
            <person name="Lara F."/>
            <person name="Munidasa M."/>
            <person name="Palculict T."/>
            <person name="Patil S."/>
            <person name="Pu L.-L."/>
            <person name="Saada N."/>
            <person name="Tang L."/>
            <person name="Weissenberger G."/>
            <person name="Zhu Y."/>
            <person name="Hemphill L."/>
            <person name="Shang Y."/>
            <person name="Youmans B."/>
            <person name="Ayvaz T."/>
            <person name="Ross M."/>
            <person name="Santibanez J."/>
            <person name="Aqrawi P."/>
            <person name="Gross S."/>
            <person name="Joshi V."/>
            <person name="Fowler G."/>
            <person name="Nazareth L."/>
            <person name="Reid J."/>
            <person name="Worley K."/>
            <person name="Petrosino J."/>
            <person name="Highlander S."/>
            <person name="Gibbs R."/>
        </authorList>
    </citation>
    <scope>NUCLEOTIDE SEQUENCE [LARGE SCALE GENOMIC DNA]</scope>
    <source>
        <strain evidence="1 2">JV21</strain>
    </source>
</reference>
<name>A0A828QW92_CAMUP</name>
<proteinExistence type="predicted"/>
<dbReference type="AlphaFoldDB" id="A0A828QW92"/>
<evidence type="ECO:0008006" key="3">
    <source>
        <dbReference type="Google" id="ProtNLM"/>
    </source>
</evidence>
<evidence type="ECO:0000313" key="1">
    <source>
        <dbReference type="EMBL" id="EFU71310.1"/>
    </source>
</evidence>
<comment type="caution">
    <text evidence="1">The sequence shown here is derived from an EMBL/GenBank/DDBJ whole genome shotgun (WGS) entry which is preliminary data.</text>
</comment>
<protein>
    <recommendedName>
        <fullName evidence="3">Papain-like cysteine peptidase</fullName>
    </recommendedName>
</protein>
<organism evidence="1 2">
    <name type="scientific">Campylobacter upsaliensis JV21</name>
    <dbReference type="NCBI Taxonomy" id="888826"/>
    <lineage>
        <taxon>Bacteria</taxon>
        <taxon>Pseudomonadati</taxon>
        <taxon>Campylobacterota</taxon>
        <taxon>Epsilonproteobacteria</taxon>
        <taxon>Campylobacterales</taxon>
        <taxon>Campylobacteraceae</taxon>
        <taxon>Campylobacter</taxon>
    </lineage>
</organism>
<sequence length="271" mass="31784">MCGQICKFSTFEFPKIKTDFITSIGSMCRVAHHLRKNHLRNLASPLDWMINDKLEVVFELFKSDFKEFFLSCSFVKNADDFIGKADIYRQVVRDDSNDMVAIHYFYSYEDLETQSKRINTQARKRWTLIKNKICSSKNVVFVRSGEFDLEKSKEFLHNVSKLFGNTGGGGGYTLINVSHNEKLKEDEIIMEKFDLGENLMIIHYSICENEKDFRGNIPFWTTMMQKSIMMPDILIFKNKCNAVKTRFIRSCQKRKAFFTKRKQNDLDSTQL</sequence>